<evidence type="ECO:0000313" key="2">
    <source>
        <dbReference type="Proteomes" id="UP000014074"/>
    </source>
</evidence>
<accession>R8BMC7</accession>
<proteinExistence type="predicted"/>
<dbReference type="AlphaFoldDB" id="R8BMC7"/>
<evidence type="ECO:0000313" key="1">
    <source>
        <dbReference type="EMBL" id="EOO00410.1"/>
    </source>
</evidence>
<dbReference type="HOGENOM" id="CLU_2484904_0_0_1"/>
<organism evidence="1 2">
    <name type="scientific">Phaeoacremonium minimum (strain UCR-PA7)</name>
    <name type="common">Esca disease fungus</name>
    <name type="synonym">Togninia minima</name>
    <dbReference type="NCBI Taxonomy" id="1286976"/>
    <lineage>
        <taxon>Eukaryota</taxon>
        <taxon>Fungi</taxon>
        <taxon>Dikarya</taxon>
        <taxon>Ascomycota</taxon>
        <taxon>Pezizomycotina</taxon>
        <taxon>Sordariomycetes</taxon>
        <taxon>Sordariomycetidae</taxon>
        <taxon>Togniniales</taxon>
        <taxon>Togniniaceae</taxon>
        <taxon>Phaeoacremonium</taxon>
    </lineage>
</organism>
<gene>
    <name evidence="1" type="ORF">UCRPA7_4070</name>
</gene>
<name>R8BMC7_PHAM7</name>
<dbReference type="Proteomes" id="UP000014074">
    <property type="component" value="Unassembled WGS sequence"/>
</dbReference>
<reference evidence="2" key="1">
    <citation type="journal article" date="2013" name="Genome Announc.">
        <title>Draft genome sequence of the ascomycete Phaeoacremonium aleophilum strain UCR-PA7, a causal agent of the esca disease complex in grapevines.</title>
        <authorList>
            <person name="Blanco-Ulate B."/>
            <person name="Rolshausen P."/>
            <person name="Cantu D."/>
        </authorList>
    </citation>
    <scope>NUCLEOTIDE SEQUENCE [LARGE SCALE GENOMIC DNA]</scope>
    <source>
        <strain evidence="2">UCR-PA7</strain>
    </source>
</reference>
<keyword evidence="2" id="KW-1185">Reference proteome</keyword>
<dbReference type="KEGG" id="tmn:UCRPA7_4070"/>
<dbReference type="GeneID" id="19324484"/>
<dbReference type="EMBL" id="KB933094">
    <property type="protein sequence ID" value="EOO00410.1"/>
    <property type="molecule type" value="Genomic_DNA"/>
</dbReference>
<protein>
    <submittedName>
        <fullName evidence="1">Uncharacterized protein</fullName>
    </submittedName>
</protein>
<sequence>MCHASYEVGICTFCHREKWGKSWRSKCKLAPGCNSFHHQRKEYVVIPSRCYTCWWGWAAAAAEGRDPVVAIFKSKTVPGLVKEVVWM</sequence>
<dbReference type="RefSeq" id="XP_007914834.1">
    <property type="nucleotide sequence ID" value="XM_007916643.1"/>
</dbReference>